<accession>A0A2K8K571</accession>
<name>A0A2K8K571_9RHOB</name>
<keyword evidence="1" id="KW-0812">Transmembrane</keyword>
<protein>
    <submittedName>
        <fullName evidence="2">Uncharacterized protein</fullName>
    </submittedName>
</protein>
<feature type="transmembrane region" description="Helical" evidence="1">
    <location>
        <begin position="390"/>
        <end position="411"/>
    </location>
</feature>
<feature type="transmembrane region" description="Helical" evidence="1">
    <location>
        <begin position="94"/>
        <end position="112"/>
    </location>
</feature>
<gene>
    <name evidence="2" type="ORF">BG454_01115</name>
</gene>
<dbReference type="Proteomes" id="UP000228948">
    <property type="component" value="Chromosome"/>
</dbReference>
<keyword evidence="1" id="KW-0472">Membrane</keyword>
<evidence type="ECO:0000313" key="3">
    <source>
        <dbReference type="Proteomes" id="UP000228948"/>
    </source>
</evidence>
<organism evidence="2 3">
    <name type="scientific">Roseinatronobacter bogoriensis subsp. barguzinensis</name>
    <dbReference type="NCBI Taxonomy" id="441209"/>
    <lineage>
        <taxon>Bacteria</taxon>
        <taxon>Pseudomonadati</taxon>
        <taxon>Pseudomonadota</taxon>
        <taxon>Alphaproteobacteria</taxon>
        <taxon>Rhodobacterales</taxon>
        <taxon>Paracoccaceae</taxon>
        <taxon>Roseinatronobacter</taxon>
    </lineage>
</organism>
<evidence type="ECO:0000256" key="1">
    <source>
        <dbReference type="SAM" id="Phobius"/>
    </source>
</evidence>
<proteinExistence type="predicted"/>
<dbReference type="OrthoDB" id="9178355at2"/>
<dbReference type="AlphaFoldDB" id="A0A2K8K571"/>
<keyword evidence="1" id="KW-1133">Transmembrane helix</keyword>
<dbReference type="RefSeq" id="WP_071480048.1">
    <property type="nucleotide sequence ID" value="NZ_CP024899.1"/>
</dbReference>
<dbReference type="STRING" id="441209.GCA_001870665_01011"/>
<keyword evidence="3" id="KW-1185">Reference proteome</keyword>
<dbReference type="EMBL" id="CP024899">
    <property type="protein sequence ID" value="ATX64604.1"/>
    <property type="molecule type" value="Genomic_DNA"/>
</dbReference>
<feature type="transmembrane region" description="Helical" evidence="1">
    <location>
        <begin position="333"/>
        <end position="353"/>
    </location>
</feature>
<feature type="transmembrane region" description="Helical" evidence="1">
    <location>
        <begin position="432"/>
        <end position="453"/>
    </location>
</feature>
<feature type="transmembrane region" description="Helical" evidence="1">
    <location>
        <begin position="179"/>
        <end position="203"/>
    </location>
</feature>
<reference evidence="2 3" key="1">
    <citation type="submission" date="2017-11" db="EMBL/GenBank/DDBJ databases">
        <title>Revised Sequence and Annotation of the Rhodobaca barguzinensis strain alga05 Genome.</title>
        <authorList>
            <person name="Kopejtka K."/>
            <person name="Tomasch J.M."/>
            <person name="Bunk B."/>
            <person name="Koblizek M."/>
        </authorList>
    </citation>
    <scope>NUCLEOTIDE SEQUENCE [LARGE SCALE GENOMIC DNA]</scope>
    <source>
        <strain evidence="3">alga05</strain>
    </source>
</reference>
<dbReference type="KEGG" id="rbg:BG454_01115"/>
<feature type="transmembrane region" description="Helical" evidence="1">
    <location>
        <begin position="47"/>
        <end position="63"/>
    </location>
</feature>
<feature type="transmembrane region" description="Helical" evidence="1">
    <location>
        <begin position="269"/>
        <end position="290"/>
    </location>
</feature>
<sequence>MTQTLAKTWVWRSTEDSRAAGLVSVLAVAETLACVALYWVLFLWFGVTWHHWLILIATPLVLLRSERSIAKGVEWFNAYIDQSDEKKPSLIKTVMILGLATGMAGGVVWVLATNWVGDESNWAFFWKVMLIGWLSIMGGLAIAGALAGAVALVAAIVLAGMVAGPILVVGAATSAKAGAVLAAVLLAGVLTAISPSVIVGVWLRATATRFAATACYLWPGLRKLPTNWRFSMLVSDVWHPPELIPGDPRFTYGGLFSFSLSKVGLSQKYFGHLVINFIASLIFFLPAMLWRWAIKSTAWFYIPLLWVRRGWLSHEGEELRIWAESYSSKVINWLWLIFGGFSFAALAIGLFSFEKWLALKSTTAEAGAPMGVIGFLASLDWAELLTQPWLWAYIPSYALSVVIFFALDSIAAEIRAGATPESRAASIARWKWAANARAVLTNIGLLLALWYFLGAVDAGAQVQDFLARWS</sequence>
<evidence type="ECO:0000313" key="2">
    <source>
        <dbReference type="EMBL" id="ATX64604.1"/>
    </source>
</evidence>
<feature type="transmembrane region" description="Helical" evidence="1">
    <location>
        <begin position="124"/>
        <end position="143"/>
    </location>
</feature>
<feature type="transmembrane region" description="Helical" evidence="1">
    <location>
        <begin position="150"/>
        <end position="173"/>
    </location>
</feature>
<feature type="transmembrane region" description="Helical" evidence="1">
    <location>
        <begin position="20"/>
        <end position="41"/>
    </location>
</feature>